<dbReference type="GO" id="GO:0019290">
    <property type="term" value="P:siderophore biosynthetic process"/>
    <property type="evidence" value="ECO:0007669"/>
    <property type="project" value="InterPro"/>
</dbReference>
<accession>A0A2T3NB59</accession>
<dbReference type="RefSeq" id="WP_036831721.1">
    <property type="nucleotide sequence ID" value="NZ_JGVO01001600.1"/>
</dbReference>
<dbReference type="Proteomes" id="UP000241771">
    <property type="component" value="Unassembled WGS sequence"/>
</dbReference>
<dbReference type="Pfam" id="PF04183">
    <property type="entry name" value="IucA_IucC"/>
    <property type="match status" value="1"/>
</dbReference>
<gene>
    <name evidence="4" type="ORF">C9I98_24670</name>
</gene>
<sequence length="577" mass="65180">MPLPSKERLTATERVLQQFIEALLFERYVNLDECHGSELAISPLNADGCNFSWRLGSEQYCVKGKVGGFGRIHIDIATLSVNGEPCPVPKVALAQLLDDLPAVNHNRLMLSDEFTQTVRLCEWNTSYLPIRPSRRRDSYTELECRLDEGHPYHPSYKARTGFSFEDHQQYGPEAESSFQLEWLAIKSTHLQMALPAKHDQFWLQQLGRESWKRLTSRLAECGARWGEYALMPVHPWQAKQLMNSWLPQQQRQAIIISLGAVGDNYIATQSVRTLANSSLSSKPHIKLPMNMVNTSSRRTLDPYSVCHAPAISSWLQSVVASDQALSNLALLPEFAGALFKPPLTPIASEPADGQLAMIMRESPLVALKAGEQAVPFNALMMVEHDGAPYIADWVEKFGLDAWLNQLLDVVITPVWHLLVKHGIALEAHGQNMVLVVRDGWPERLIVRDFHESVEFNRDFLAAPERLPAFLASGDDYYQVESVELLRELVMDTLFIYNLTEVAHLLATSYHLSEQSFWSSVNRCLNQYLLAHPELSERLTVLGYDQPQVLTESLLTRKLTASKEECHHLVPNPLSSKK</sequence>
<feature type="domain" description="Aerobactin siderophore biosynthesis IucA/IucC N-terminal" evidence="2">
    <location>
        <begin position="138"/>
        <end position="380"/>
    </location>
</feature>
<evidence type="ECO:0000256" key="1">
    <source>
        <dbReference type="ARBA" id="ARBA00004924"/>
    </source>
</evidence>
<keyword evidence="5" id="KW-1185">Reference proteome</keyword>
<dbReference type="Gene3D" id="1.10.510.40">
    <property type="match status" value="1"/>
</dbReference>
<evidence type="ECO:0000259" key="2">
    <source>
        <dbReference type="Pfam" id="PF04183"/>
    </source>
</evidence>
<dbReference type="Pfam" id="PF06276">
    <property type="entry name" value="FhuF"/>
    <property type="match status" value="1"/>
</dbReference>
<dbReference type="GO" id="GO:0016881">
    <property type="term" value="F:acid-amino acid ligase activity"/>
    <property type="evidence" value="ECO:0007669"/>
    <property type="project" value="UniProtKB-ARBA"/>
</dbReference>
<dbReference type="OrthoDB" id="495728at2"/>
<evidence type="ECO:0000313" key="5">
    <source>
        <dbReference type="Proteomes" id="UP000241771"/>
    </source>
</evidence>
<dbReference type="InterPro" id="IPR022770">
    <property type="entry name" value="IucA/IucC-like_C"/>
</dbReference>
<dbReference type="AlphaFoldDB" id="A0A2T3NB59"/>
<protein>
    <submittedName>
        <fullName evidence="4">IucA/IucC family siderophore biosynthesis protein</fullName>
    </submittedName>
</protein>
<dbReference type="InterPro" id="IPR037455">
    <property type="entry name" value="LucA/IucC-like"/>
</dbReference>
<dbReference type="Gene3D" id="6.10.250.3370">
    <property type="match status" value="1"/>
</dbReference>
<reference evidence="4 5" key="1">
    <citation type="submission" date="2018-01" db="EMBL/GenBank/DDBJ databases">
        <title>Whole genome sequencing of Histamine producing bacteria.</title>
        <authorList>
            <person name="Butler K."/>
        </authorList>
    </citation>
    <scope>NUCLEOTIDE SEQUENCE [LARGE SCALE GENOMIC DNA]</scope>
    <source>
        <strain evidence="4 5">DSM 100436</strain>
    </source>
</reference>
<dbReference type="PANTHER" id="PTHR34384:SF6">
    <property type="entry name" value="STAPHYLOFERRIN B SYNTHASE"/>
    <property type="match status" value="1"/>
</dbReference>
<dbReference type="PANTHER" id="PTHR34384">
    <property type="entry name" value="L-2,3-DIAMINOPROPANOATE--CITRATE LIGASE"/>
    <property type="match status" value="1"/>
</dbReference>
<organism evidence="4 5">
    <name type="scientific">Photobacterium sanctipauli</name>
    <dbReference type="NCBI Taxonomy" id="1342794"/>
    <lineage>
        <taxon>Bacteria</taxon>
        <taxon>Pseudomonadati</taxon>
        <taxon>Pseudomonadota</taxon>
        <taxon>Gammaproteobacteria</taxon>
        <taxon>Vibrionales</taxon>
        <taxon>Vibrionaceae</taxon>
        <taxon>Photobacterium</taxon>
    </lineage>
</organism>
<name>A0A2T3NB59_9GAMM</name>
<dbReference type="EMBL" id="PYMA01000025">
    <property type="protein sequence ID" value="PSW11052.1"/>
    <property type="molecule type" value="Genomic_DNA"/>
</dbReference>
<feature type="domain" description="Aerobactin siderophore biosynthesis IucA/IucC-like C-terminal" evidence="3">
    <location>
        <begin position="401"/>
        <end position="554"/>
    </location>
</feature>
<evidence type="ECO:0000313" key="4">
    <source>
        <dbReference type="EMBL" id="PSW11052.1"/>
    </source>
</evidence>
<comment type="caution">
    <text evidence="4">The sequence shown here is derived from an EMBL/GenBank/DDBJ whole genome shotgun (WGS) entry which is preliminary data.</text>
</comment>
<dbReference type="InterPro" id="IPR007310">
    <property type="entry name" value="Aerobactin_biosyn_IucA/IucC_N"/>
</dbReference>
<evidence type="ECO:0000259" key="3">
    <source>
        <dbReference type="Pfam" id="PF06276"/>
    </source>
</evidence>
<proteinExistence type="predicted"/>
<comment type="pathway">
    <text evidence="1">Siderophore biosynthesis.</text>
</comment>